<evidence type="ECO:0000313" key="1">
    <source>
        <dbReference type="EMBL" id="GIX72999.1"/>
    </source>
</evidence>
<protein>
    <submittedName>
        <fullName evidence="1">Uncharacterized protein</fullName>
    </submittedName>
</protein>
<sequence>MVMPYLTPFSPVMRAMRAHSHVMKGIHIFQIGRAKLTRWARLIIQLPSAPQLRFAAALSGAARDEPLKS</sequence>
<dbReference type="Proteomes" id="UP001054945">
    <property type="component" value="Unassembled WGS sequence"/>
</dbReference>
<dbReference type="EMBL" id="BPLR01002363">
    <property type="protein sequence ID" value="GIX72999.1"/>
    <property type="molecule type" value="Genomic_DNA"/>
</dbReference>
<comment type="caution">
    <text evidence="1">The sequence shown here is derived from an EMBL/GenBank/DDBJ whole genome shotgun (WGS) entry which is preliminary data.</text>
</comment>
<evidence type="ECO:0000313" key="2">
    <source>
        <dbReference type="Proteomes" id="UP001054945"/>
    </source>
</evidence>
<keyword evidence="2" id="KW-1185">Reference proteome</keyword>
<organism evidence="1 2">
    <name type="scientific">Caerostris extrusa</name>
    <name type="common">Bark spider</name>
    <name type="synonym">Caerostris bankana</name>
    <dbReference type="NCBI Taxonomy" id="172846"/>
    <lineage>
        <taxon>Eukaryota</taxon>
        <taxon>Metazoa</taxon>
        <taxon>Ecdysozoa</taxon>
        <taxon>Arthropoda</taxon>
        <taxon>Chelicerata</taxon>
        <taxon>Arachnida</taxon>
        <taxon>Araneae</taxon>
        <taxon>Araneomorphae</taxon>
        <taxon>Entelegynae</taxon>
        <taxon>Araneoidea</taxon>
        <taxon>Araneidae</taxon>
        <taxon>Caerostris</taxon>
    </lineage>
</organism>
<proteinExistence type="predicted"/>
<name>A0AAV4MKB6_CAEEX</name>
<gene>
    <name evidence="1" type="ORF">CEXT_194511</name>
</gene>
<reference evidence="1 2" key="1">
    <citation type="submission" date="2021-06" db="EMBL/GenBank/DDBJ databases">
        <title>Caerostris extrusa draft genome.</title>
        <authorList>
            <person name="Kono N."/>
            <person name="Arakawa K."/>
        </authorList>
    </citation>
    <scope>NUCLEOTIDE SEQUENCE [LARGE SCALE GENOMIC DNA]</scope>
</reference>
<accession>A0AAV4MKB6</accession>
<dbReference type="AlphaFoldDB" id="A0AAV4MKB6"/>